<dbReference type="PANTHER" id="PTHR20905">
    <property type="entry name" value="N-ACETYLTRANSFERASE-RELATED"/>
    <property type="match status" value="1"/>
</dbReference>
<dbReference type="GO" id="GO:0004059">
    <property type="term" value="F:aralkylamine N-acetyltransferase activity"/>
    <property type="evidence" value="ECO:0007669"/>
    <property type="project" value="UniProtKB-EC"/>
</dbReference>
<dbReference type="InterPro" id="IPR016181">
    <property type="entry name" value="Acyl_CoA_acyltransferase"/>
</dbReference>
<evidence type="ECO:0000256" key="2">
    <source>
        <dbReference type="ARBA" id="ARBA00023315"/>
    </source>
</evidence>
<comment type="catalytic activity">
    <reaction evidence="13">
        <text>serotonin + acetyl-CoA = N-acetylserotonin + CoA + H(+)</text>
        <dbReference type="Rhea" id="RHEA:25217"/>
        <dbReference type="ChEBI" id="CHEBI:15378"/>
        <dbReference type="ChEBI" id="CHEBI:17697"/>
        <dbReference type="ChEBI" id="CHEBI:57287"/>
        <dbReference type="ChEBI" id="CHEBI:57288"/>
        <dbReference type="ChEBI" id="CHEBI:350546"/>
        <dbReference type="EC" id="2.3.1.87"/>
    </reaction>
    <physiologicalReaction direction="left-to-right" evidence="13">
        <dbReference type="Rhea" id="RHEA:25218"/>
    </physiologicalReaction>
</comment>
<sequence length="221" mass="24565">MSSAIISIRVMRLEDYEEVEAFLAEHFFKEEPLMLTPQEDQAATEVIPAESELHLSLIRQGVSLVAIDEANANRIVGVILAGAQRPEDVEQHYAEARQLEPTCLLHHIHRFLAGIEKSAKYFEHYGVDSALYLYILGVDSSVRRQGLGSRLVSALIDLGRTKGFSAMVSTCTNQNSTRLMSALKMECIHSQIYADYKDDLGRVVLRPPAPHTAGSVMGIRL</sequence>
<evidence type="ECO:0000256" key="11">
    <source>
        <dbReference type="ARBA" id="ARBA00052178"/>
    </source>
</evidence>
<evidence type="ECO:0000313" key="16">
    <source>
        <dbReference type="RefSeq" id="XP_001355873.3"/>
    </source>
</evidence>
<proteinExistence type="inferred from homology"/>
<evidence type="ECO:0000256" key="13">
    <source>
        <dbReference type="ARBA" id="ARBA00052491"/>
    </source>
</evidence>
<evidence type="ECO:0000256" key="7">
    <source>
        <dbReference type="ARBA" id="ARBA00050849"/>
    </source>
</evidence>
<evidence type="ECO:0000313" key="15">
    <source>
        <dbReference type="Proteomes" id="UP000001819"/>
    </source>
</evidence>
<evidence type="ECO:0000256" key="3">
    <source>
        <dbReference type="ARBA" id="ARBA00037926"/>
    </source>
</evidence>
<evidence type="ECO:0000256" key="4">
    <source>
        <dbReference type="ARBA" id="ARBA00038182"/>
    </source>
</evidence>
<comment type="pathway">
    <text evidence="3">Aromatic compound metabolism; melatonin biosynthesis; melatonin from serotonin: step 1/2.</text>
</comment>
<evidence type="ECO:0000256" key="1">
    <source>
        <dbReference type="ARBA" id="ARBA00022679"/>
    </source>
</evidence>
<gene>
    <name evidence="16" type="primary">AANATL2</name>
</gene>
<evidence type="ECO:0000256" key="9">
    <source>
        <dbReference type="ARBA" id="ARBA00051711"/>
    </source>
</evidence>
<keyword evidence="15" id="KW-1185">Reference proteome</keyword>
<dbReference type="AlphaFoldDB" id="A0A6I8UIC3"/>
<comment type="similarity">
    <text evidence="4">Belongs to the acetyltransferase family. AANAT subfamily.</text>
</comment>
<evidence type="ECO:0000256" key="8">
    <source>
        <dbReference type="ARBA" id="ARBA00051284"/>
    </source>
</evidence>
<comment type="catalytic activity">
    <reaction evidence="8">
        <text>serotonin + (5Z,8Z,11Z,14Z)-eicosatetraenoyl-CoA = N-[(5Z,8Z,11Z,14Z)-eicosatetraenoyl]-serotonin + CoA + H(+)</text>
        <dbReference type="Rhea" id="RHEA:51396"/>
        <dbReference type="ChEBI" id="CHEBI:15378"/>
        <dbReference type="ChEBI" id="CHEBI:57287"/>
        <dbReference type="ChEBI" id="CHEBI:57368"/>
        <dbReference type="ChEBI" id="CHEBI:132255"/>
        <dbReference type="ChEBI" id="CHEBI:350546"/>
    </reaction>
    <physiologicalReaction direction="left-to-right" evidence="8">
        <dbReference type="Rhea" id="RHEA:51397"/>
    </physiologicalReaction>
</comment>
<evidence type="ECO:0000256" key="6">
    <source>
        <dbReference type="ARBA" id="ARBA00050189"/>
    </source>
</evidence>
<reference evidence="16" key="1">
    <citation type="submission" date="2025-08" db="UniProtKB">
        <authorList>
            <consortium name="RefSeq"/>
        </authorList>
    </citation>
    <scope>IDENTIFICATION</scope>
    <source>
        <strain evidence="16">MV-25-SWS-2005</strain>
        <tissue evidence="16">Whole body</tissue>
    </source>
</reference>
<organism evidence="15 16">
    <name type="scientific">Drosophila pseudoobscura pseudoobscura</name>
    <name type="common">Fruit fly</name>
    <dbReference type="NCBI Taxonomy" id="46245"/>
    <lineage>
        <taxon>Eukaryota</taxon>
        <taxon>Metazoa</taxon>
        <taxon>Ecdysozoa</taxon>
        <taxon>Arthropoda</taxon>
        <taxon>Hexapoda</taxon>
        <taxon>Insecta</taxon>
        <taxon>Pterygota</taxon>
        <taxon>Neoptera</taxon>
        <taxon>Endopterygota</taxon>
        <taxon>Diptera</taxon>
        <taxon>Brachycera</taxon>
        <taxon>Muscomorpha</taxon>
        <taxon>Ephydroidea</taxon>
        <taxon>Drosophilidae</taxon>
        <taxon>Drosophila</taxon>
        <taxon>Sophophora</taxon>
    </lineage>
</organism>
<dbReference type="ExpressionAtlas" id="A0A6I8UIC3">
    <property type="expression patterns" value="baseline"/>
</dbReference>
<comment type="catalytic activity">
    <reaction evidence="12">
        <text>dopamine + hexadecanoyl-CoA = N-hexadecanoyl-dopamine + CoA + H(+)</text>
        <dbReference type="Rhea" id="RHEA:51376"/>
        <dbReference type="ChEBI" id="CHEBI:15378"/>
        <dbReference type="ChEBI" id="CHEBI:57287"/>
        <dbReference type="ChEBI" id="CHEBI:57379"/>
        <dbReference type="ChEBI" id="CHEBI:59905"/>
        <dbReference type="ChEBI" id="CHEBI:134058"/>
    </reaction>
    <physiologicalReaction direction="left-to-right" evidence="12">
        <dbReference type="Rhea" id="RHEA:51377"/>
    </physiologicalReaction>
</comment>
<comment type="catalytic activity">
    <reaction evidence="7">
        <text>serotonin + octadecanoyl-CoA = N-octadecanoyl-serotonin + CoA + H(+)</text>
        <dbReference type="Rhea" id="RHEA:51400"/>
        <dbReference type="ChEBI" id="CHEBI:15378"/>
        <dbReference type="ChEBI" id="CHEBI:57287"/>
        <dbReference type="ChEBI" id="CHEBI:57394"/>
        <dbReference type="ChEBI" id="CHEBI:134065"/>
        <dbReference type="ChEBI" id="CHEBI:350546"/>
    </reaction>
    <physiologicalReaction direction="left-to-right" evidence="7">
        <dbReference type="Rhea" id="RHEA:51401"/>
    </physiologicalReaction>
</comment>
<evidence type="ECO:0000259" key="14">
    <source>
        <dbReference type="PROSITE" id="PS51186"/>
    </source>
</evidence>
<dbReference type="Proteomes" id="UP000001819">
    <property type="component" value="Chromosome 4"/>
</dbReference>
<dbReference type="InParanoid" id="A0A6I8UIC3"/>
<evidence type="ECO:0000256" key="12">
    <source>
        <dbReference type="ARBA" id="ARBA00052335"/>
    </source>
</evidence>
<dbReference type="PROSITE" id="PS51186">
    <property type="entry name" value="GNAT"/>
    <property type="match status" value="1"/>
</dbReference>
<dbReference type="FunFam" id="3.40.630.30:FF:000046">
    <property type="entry name" value="Dopamine N-acetyltransferase"/>
    <property type="match status" value="1"/>
</dbReference>
<dbReference type="EC" id="2.3.1.87" evidence="5"/>
<dbReference type="Gene3D" id="3.40.630.30">
    <property type="match status" value="1"/>
</dbReference>
<comment type="catalytic activity">
    <reaction evidence="10">
        <text>serotonin + (9Z)-octadecenoyl-CoA = N-(9Z-octadecenoyl)-serotonin + CoA + H(+)</text>
        <dbReference type="Rhea" id="RHEA:51392"/>
        <dbReference type="ChEBI" id="CHEBI:15378"/>
        <dbReference type="ChEBI" id="CHEBI:57287"/>
        <dbReference type="ChEBI" id="CHEBI:57387"/>
        <dbReference type="ChEBI" id="CHEBI:134064"/>
        <dbReference type="ChEBI" id="CHEBI:350546"/>
    </reaction>
    <physiologicalReaction direction="left-to-right" evidence="10">
        <dbReference type="Rhea" id="RHEA:51393"/>
    </physiologicalReaction>
</comment>
<keyword evidence="1" id="KW-0808">Transferase</keyword>
<comment type="catalytic activity">
    <reaction evidence="9">
        <text>dopamine + acetyl-CoA = N-acetyldopamine + CoA + H(+)</text>
        <dbReference type="Rhea" id="RHEA:51388"/>
        <dbReference type="ChEBI" id="CHEBI:15378"/>
        <dbReference type="ChEBI" id="CHEBI:57287"/>
        <dbReference type="ChEBI" id="CHEBI:57288"/>
        <dbReference type="ChEBI" id="CHEBI:59905"/>
        <dbReference type="ChEBI" id="CHEBI:125678"/>
    </reaction>
    <physiologicalReaction direction="left-to-right" evidence="9">
        <dbReference type="Rhea" id="RHEA:51389"/>
    </physiologicalReaction>
</comment>
<keyword evidence="2" id="KW-0012">Acyltransferase</keyword>
<feature type="domain" description="N-acetyltransferase" evidence="14">
    <location>
        <begin position="6"/>
        <end position="221"/>
    </location>
</feature>
<comment type="catalytic activity">
    <reaction evidence="11">
        <text>serotonin + hexadecanoyl-CoA = N-hexadecanoyl-serotonin + CoA + H(+)</text>
        <dbReference type="Rhea" id="RHEA:51384"/>
        <dbReference type="ChEBI" id="CHEBI:15378"/>
        <dbReference type="ChEBI" id="CHEBI:57287"/>
        <dbReference type="ChEBI" id="CHEBI:57379"/>
        <dbReference type="ChEBI" id="CHEBI:134059"/>
        <dbReference type="ChEBI" id="CHEBI:350546"/>
    </reaction>
    <physiologicalReaction direction="left-to-right" evidence="11">
        <dbReference type="Rhea" id="RHEA:51385"/>
    </physiologicalReaction>
</comment>
<evidence type="ECO:0000256" key="10">
    <source>
        <dbReference type="ARBA" id="ARBA00051823"/>
    </source>
</evidence>
<dbReference type="RefSeq" id="XP_001355873.3">
    <property type="nucleotide sequence ID" value="XM_001355837.4"/>
</dbReference>
<comment type="catalytic activity">
    <reaction evidence="6">
        <text>dopamine + (9Z)-octadecenoyl-CoA = N-(9Z-octadecanoyl)-dopamine + CoA + H(+)</text>
        <dbReference type="Rhea" id="RHEA:51380"/>
        <dbReference type="ChEBI" id="CHEBI:15378"/>
        <dbReference type="ChEBI" id="CHEBI:31883"/>
        <dbReference type="ChEBI" id="CHEBI:57287"/>
        <dbReference type="ChEBI" id="CHEBI:57387"/>
        <dbReference type="ChEBI" id="CHEBI:59905"/>
    </reaction>
    <physiologicalReaction direction="left-to-right" evidence="6">
        <dbReference type="Rhea" id="RHEA:51381"/>
    </physiologicalReaction>
</comment>
<dbReference type="PANTHER" id="PTHR20905:SF1">
    <property type="entry name" value="AT07410P-RELATED"/>
    <property type="match status" value="1"/>
</dbReference>
<dbReference type="KEGG" id="dpo:4816156"/>
<name>A0A6I8UIC3_DROPS</name>
<dbReference type="InterPro" id="IPR000182">
    <property type="entry name" value="GNAT_dom"/>
</dbReference>
<dbReference type="CDD" id="cd04301">
    <property type="entry name" value="NAT_SF"/>
    <property type="match status" value="1"/>
</dbReference>
<dbReference type="Pfam" id="PF00583">
    <property type="entry name" value="Acetyltransf_1"/>
    <property type="match status" value="1"/>
</dbReference>
<evidence type="ECO:0000256" key="5">
    <source>
        <dbReference type="ARBA" id="ARBA00039114"/>
    </source>
</evidence>
<accession>A0A6I8UIC3</accession>
<protein>
    <recommendedName>
        <fullName evidence="5">aralkylamine N-acetyltransferase</fullName>
        <ecNumber evidence="5">2.3.1.87</ecNumber>
    </recommendedName>
</protein>
<dbReference type="SUPFAM" id="SSF55729">
    <property type="entry name" value="Acyl-CoA N-acyltransferases (Nat)"/>
    <property type="match status" value="1"/>
</dbReference>